<keyword evidence="4" id="KW-1185">Reference proteome</keyword>
<dbReference type="EMBL" id="JALJOS010000019">
    <property type="protein sequence ID" value="KAK9826916.1"/>
    <property type="molecule type" value="Genomic_DNA"/>
</dbReference>
<organism evidence="3 4">
    <name type="scientific">Apatococcus lobatus</name>
    <dbReference type="NCBI Taxonomy" id="904363"/>
    <lineage>
        <taxon>Eukaryota</taxon>
        <taxon>Viridiplantae</taxon>
        <taxon>Chlorophyta</taxon>
        <taxon>core chlorophytes</taxon>
        <taxon>Trebouxiophyceae</taxon>
        <taxon>Chlorellales</taxon>
        <taxon>Chlorellaceae</taxon>
        <taxon>Apatococcus</taxon>
    </lineage>
</organism>
<sequence>MPNIVTLTDHENTLHIFGSEEQAARFKAETLNKMPSRLTESPSGTATPQASSPCNGRVAEISAGQELLEALRTGEGTPVTVMRMVDGYCNLSTLLTNAGKRWDNWIREEDVVNFLKMWPEKVPSQAPYHRVSNGPNNGRGIWAHHRFTTWAAARCHPKFGHAVSELVERYMLGRVTVGQSDTGNIPQVASAEMREAAAKQRRQTREQGCVFAALHSATFTIEDAAKEALPDQYHQMMEFLHTSGKMLNGSFHNMSTLIPAKLGIVPRTITNGTPCYSGKLKQLVVEQMKKAFETDQDY</sequence>
<dbReference type="AlphaFoldDB" id="A0AAW1QZQ5"/>
<evidence type="ECO:0000259" key="2">
    <source>
        <dbReference type="PROSITE" id="PS51301"/>
    </source>
</evidence>
<dbReference type="PROSITE" id="PS51301">
    <property type="entry name" value="KILA_N"/>
    <property type="match status" value="1"/>
</dbReference>
<feature type="region of interest" description="Disordered" evidence="1">
    <location>
        <begin position="36"/>
        <end position="55"/>
    </location>
</feature>
<dbReference type="Pfam" id="PF04383">
    <property type="entry name" value="KilA-N"/>
    <property type="match status" value="1"/>
</dbReference>
<comment type="caution">
    <text evidence="3">The sequence shown here is derived from an EMBL/GenBank/DDBJ whole genome shotgun (WGS) entry which is preliminary data.</text>
</comment>
<dbReference type="InterPro" id="IPR018004">
    <property type="entry name" value="KilA/APSES_HTH"/>
</dbReference>
<feature type="compositionally biased region" description="Polar residues" evidence="1">
    <location>
        <begin position="38"/>
        <end position="54"/>
    </location>
</feature>
<name>A0AAW1QZQ5_9CHLO</name>
<gene>
    <name evidence="3" type="ORF">WJX74_000121</name>
</gene>
<evidence type="ECO:0000313" key="3">
    <source>
        <dbReference type="EMBL" id="KAK9826916.1"/>
    </source>
</evidence>
<reference evidence="3 4" key="1">
    <citation type="journal article" date="2024" name="Nat. Commun.">
        <title>Phylogenomics reveals the evolutionary origins of lichenization in chlorophyte algae.</title>
        <authorList>
            <person name="Puginier C."/>
            <person name="Libourel C."/>
            <person name="Otte J."/>
            <person name="Skaloud P."/>
            <person name="Haon M."/>
            <person name="Grisel S."/>
            <person name="Petersen M."/>
            <person name="Berrin J.G."/>
            <person name="Delaux P.M."/>
            <person name="Dal Grande F."/>
            <person name="Keller J."/>
        </authorList>
    </citation>
    <scope>NUCLEOTIDE SEQUENCE [LARGE SCALE GENOMIC DNA]</scope>
    <source>
        <strain evidence="3 4">SAG 2145</strain>
    </source>
</reference>
<accession>A0AAW1QZQ5</accession>
<proteinExistence type="predicted"/>
<feature type="domain" description="KilA-N" evidence="2">
    <location>
        <begin position="68"/>
        <end position="170"/>
    </location>
</feature>
<dbReference type="Proteomes" id="UP001438707">
    <property type="component" value="Unassembled WGS sequence"/>
</dbReference>
<evidence type="ECO:0000313" key="4">
    <source>
        <dbReference type="Proteomes" id="UP001438707"/>
    </source>
</evidence>
<evidence type="ECO:0000256" key="1">
    <source>
        <dbReference type="SAM" id="MobiDB-lite"/>
    </source>
</evidence>
<dbReference type="InterPro" id="IPR017880">
    <property type="entry name" value="KilA_N"/>
</dbReference>
<protein>
    <recommendedName>
        <fullName evidence="2">KilA-N domain-containing protein</fullName>
    </recommendedName>
</protein>